<dbReference type="Proteomes" id="UP000030755">
    <property type="component" value="Unassembled WGS sequence"/>
</dbReference>
<keyword evidence="9" id="KW-1185">Reference proteome</keyword>
<dbReference type="FunFam" id="3.40.50.10480:FF:000009">
    <property type="entry name" value="Ribosome biogenesis protein, putative"/>
    <property type="match status" value="1"/>
</dbReference>
<dbReference type="InterPro" id="IPR007109">
    <property type="entry name" value="Brix"/>
</dbReference>
<evidence type="ECO:0000256" key="2">
    <source>
        <dbReference type="ARBA" id="ARBA00006369"/>
    </source>
</evidence>
<dbReference type="GO" id="GO:0008097">
    <property type="term" value="F:5S rRNA binding"/>
    <property type="evidence" value="ECO:0007669"/>
    <property type="project" value="EnsemblFungi"/>
</dbReference>
<feature type="domain" description="Brix" evidence="6">
    <location>
        <begin position="51"/>
        <end position="246"/>
    </location>
</feature>
<accession>A0A075ARY8</accession>
<sequence>MFKRFQDQPAPAEEENENESFYETSDSSSSEEEEIETAQLKTSEKQSLEKEKTLVLCSRGSTSRFRHLMKDLMMLLPHAKQESKFDSKKETGLVNELMELNNCTSCLYFEARKHQDLYLWMAKAVTGPSLRFLIQNIHTLDELRMQGNCLKGSRPVLSFDSSFDESPHFALVKECLKQIFHTPQGHRKSKPFVDRVMSFSIADNKIWVRNFQIADKLVGDETEMSLVEIGPRFVMTLQRIMDGCFSGPVLYENPDFVSPNVVRSEARKEQAMKSRQRIIEQPYKEKKIEEKNLPKDELSTIFE</sequence>
<evidence type="ECO:0000256" key="5">
    <source>
        <dbReference type="SAM" id="MobiDB-lite"/>
    </source>
</evidence>
<dbReference type="Gene3D" id="3.40.50.10480">
    <property type="entry name" value="Probable brix-domain ribosomal biogenesis protein"/>
    <property type="match status" value="1"/>
</dbReference>
<dbReference type="EMBL" id="KE561265">
    <property type="protein sequence ID" value="EPZ31308.1"/>
    <property type="molecule type" value="Genomic_DNA"/>
</dbReference>
<dbReference type="PANTHER" id="PTHR13634">
    <property type="entry name" value="RIBOSOME BIOGENESIS PROTEIN BRIX"/>
    <property type="match status" value="1"/>
</dbReference>
<reference evidence="7 9" key="1">
    <citation type="journal article" date="2013" name="Curr. Biol.">
        <title>Shared signatures of parasitism and phylogenomics unite Cryptomycota and microsporidia.</title>
        <authorList>
            <person name="James T.Y."/>
            <person name="Pelin A."/>
            <person name="Bonen L."/>
            <person name="Ahrendt S."/>
            <person name="Sain D."/>
            <person name="Corradi N."/>
            <person name="Stajich J.E."/>
        </authorList>
    </citation>
    <scope>NUCLEOTIDE SEQUENCE [LARGE SCALE GENOMIC DNA]</scope>
    <source>
        <strain evidence="7">CSF55</strain>
        <strain evidence="7">CSF55</strain>
    </source>
</reference>
<protein>
    <submittedName>
        <fullName evidence="8">Brix-domain-containing protein</fullName>
    </submittedName>
    <submittedName>
        <fullName evidence="7">Ribosome biogenesis protein BRX1 domain-containing protein</fullName>
    </submittedName>
</protein>
<dbReference type="AlphaFoldDB" id="A0A075ARY8"/>
<reference evidence="10" key="2">
    <citation type="journal article" date="2018" name="Nat. Microbiol.">
        <title>Leveraging single-cell genomics to expand the fungal tree of life.</title>
        <authorList>
            <person name="Ahrendt S.R."/>
            <person name="Quandt C.A."/>
            <person name="Ciobanu D."/>
            <person name="Clum A."/>
            <person name="Salamov A."/>
            <person name="Andreopoulos B."/>
            <person name="Cheng J.F."/>
            <person name="Woyke T."/>
            <person name="Pelin A."/>
            <person name="Henrissat B."/>
            <person name="Reynolds N.K."/>
            <person name="Benny G.L."/>
            <person name="Smith M.E."/>
            <person name="James T.Y."/>
            <person name="Grigoriev I.V."/>
        </authorList>
    </citation>
    <scope>NUCLEOTIDE SEQUENCE [LARGE SCALE GENOMIC DNA]</scope>
    <source>
        <strain evidence="10">CSF55</strain>
    </source>
</reference>
<dbReference type="OrthoDB" id="1638493at2759"/>
<dbReference type="EMBL" id="ML004932">
    <property type="protein sequence ID" value="RKP21740.1"/>
    <property type="molecule type" value="Genomic_DNA"/>
</dbReference>
<dbReference type="GO" id="GO:0005730">
    <property type="term" value="C:nucleolus"/>
    <property type="evidence" value="ECO:0007669"/>
    <property type="project" value="UniProtKB-SubCell"/>
</dbReference>
<reference evidence="8" key="3">
    <citation type="submission" date="2018-08" db="EMBL/GenBank/DDBJ databases">
        <title>Leveraging single-cell genomics to expand the Fungal Tree of Life.</title>
        <authorList>
            <consortium name="DOE Joint Genome Institute"/>
            <person name="Ahrendt S.R."/>
            <person name="Quandt C.A."/>
            <person name="Ciobanu D."/>
            <person name="Clum A."/>
            <person name="Salamov A."/>
            <person name="Andreopoulos B."/>
            <person name="Cheng J.-F."/>
            <person name="Woyke T."/>
            <person name="Pelin A."/>
            <person name="Henrissat B."/>
            <person name="Reynolds N."/>
            <person name="Benny G.L."/>
            <person name="Smith M.E."/>
            <person name="James T.Y."/>
            <person name="Grigoriev I.V."/>
        </authorList>
    </citation>
    <scope>NUCLEOTIDE SEQUENCE</scope>
    <source>
        <strain evidence="8">CSF55</strain>
    </source>
</reference>
<evidence type="ECO:0000256" key="4">
    <source>
        <dbReference type="ARBA" id="ARBA00023242"/>
    </source>
</evidence>
<dbReference type="SUPFAM" id="SSF52954">
    <property type="entry name" value="Class II aaRS ABD-related"/>
    <property type="match status" value="1"/>
</dbReference>
<evidence type="ECO:0000313" key="9">
    <source>
        <dbReference type="Proteomes" id="UP000030755"/>
    </source>
</evidence>
<proteinExistence type="inferred from homology"/>
<evidence type="ECO:0000313" key="10">
    <source>
        <dbReference type="Proteomes" id="UP000281549"/>
    </source>
</evidence>
<name>A0A075ARY8_ROZAC</name>
<evidence type="ECO:0000313" key="7">
    <source>
        <dbReference type="EMBL" id="EPZ31308.1"/>
    </source>
</evidence>
<gene>
    <name evidence="7" type="ORF">O9G_000953</name>
    <name evidence="8" type="ORF">ROZALSC1DRAFT_26881</name>
</gene>
<evidence type="ECO:0000313" key="8">
    <source>
        <dbReference type="EMBL" id="RKP21740.1"/>
    </source>
</evidence>
<evidence type="ECO:0000256" key="3">
    <source>
        <dbReference type="ARBA" id="ARBA00022517"/>
    </source>
</evidence>
<dbReference type="Pfam" id="PF04427">
    <property type="entry name" value="Brix"/>
    <property type="match status" value="1"/>
</dbReference>
<feature type="region of interest" description="Disordered" evidence="5">
    <location>
        <begin position="1"/>
        <end position="46"/>
    </location>
</feature>
<comment type="subcellular location">
    <subcellularLocation>
        <location evidence="1">Nucleus</location>
        <location evidence="1">Nucleolus</location>
    </subcellularLocation>
</comment>
<dbReference type="SMART" id="SM00879">
    <property type="entry name" value="Brix"/>
    <property type="match status" value="1"/>
</dbReference>
<dbReference type="Proteomes" id="UP000281549">
    <property type="component" value="Unassembled WGS sequence"/>
</dbReference>
<dbReference type="GO" id="GO:0030687">
    <property type="term" value="C:preribosome, large subunit precursor"/>
    <property type="evidence" value="ECO:0007669"/>
    <property type="project" value="EnsemblFungi"/>
</dbReference>
<keyword evidence="4" id="KW-0539">Nucleus</keyword>
<dbReference type="GO" id="GO:0000027">
    <property type="term" value="P:ribosomal large subunit assembly"/>
    <property type="evidence" value="ECO:0007669"/>
    <property type="project" value="EnsemblFungi"/>
</dbReference>
<dbReference type="GO" id="GO:0042134">
    <property type="term" value="F:rRNA primary transcript binding"/>
    <property type="evidence" value="ECO:0007669"/>
    <property type="project" value="EnsemblFungi"/>
</dbReference>
<comment type="similarity">
    <text evidence="2">Belongs to the BRX1 family.</text>
</comment>
<dbReference type="PANTHER" id="PTHR13634:SF0">
    <property type="entry name" value="RIBOSOME BIOGENESIS PROTEIN BRX1 HOMOLOG"/>
    <property type="match status" value="1"/>
</dbReference>
<dbReference type="OMA" id="YMWLANA"/>
<dbReference type="InterPro" id="IPR026532">
    <property type="entry name" value="BRX1"/>
</dbReference>
<dbReference type="PROSITE" id="PS50833">
    <property type="entry name" value="BRIX"/>
    <property type="match status" value="1"/>
</dbReference>
<dbReference type="HOGENOM" id="CLU_048373_2_0_1"/>
<organism evidence="7 9">
    <name type="scientific">Rozella allomycis (strain CSF55)</name>
    <dbReference type="NCBI Taxonomy" id="988480"/>
    <lineage>
        <taxon>Eukaryota</taxon>
        <taxon>Fungi</taxon>
        <taxon>Fungi incertae sedis</taxon>
        <taxon>Cryptomycota</taxon>
        <taxon>Cryptomycota incertae sedis</taxon>
        <taxon>Rozella</taxon>
    </lineage>
</organism>
<dbReference type="STRING" id="988480.A0A075ARY8"/>
<dbReference type="GO" id="GO:0000465">
    <property type="term" value="P:exonucleolytic trimming to generate mature 5'-end of 5.8S rRNA from tricistronic rRNA transcript (SSU-rRNA, 5.8S rRNA, LSU-rRNA)"/>
    <property type="evidence" value="ECO:0007669"/>
    <property type="project" value="EnsemblFungi"/>
</dbReference>
<evidence type="ECO:0000256" key="1">
    <source>
        <dbReference type="ARBA" id="ARBA00004604"/>
    </source>
</evidence>
<evidence type="ECO:0000259" key="6">
    <source>
        <dbReference type="PROSITE" id="PS50833"/>
    </source>
</evidence>
<dbReference type="GO" id="GO:0000464">
    <property type="term" value="P:endonucleolytic cleavage in ITS1 upstream of 5.8S rRNA from tricistronic rRNA transcript (SSU-rRNA, 5.8S rRNA, LSU-rRNA)"/>
    <property type="evidence" value="ECO:0007669"/>
    <property type="project" value="EnsemblFungi"/>
</dbReference>
<keyword evidence="3" id="KW-0690">Ribosome biogenesis</keyword>